<accession>A0A9X4G697</accession>
<dbReference type="RefSeq" id="WP_275218587.1">
    <property type="nucleotide sequence ID" value="NZ_JAPHVQ010000033.1"/>
</dbReference>
<dbReference type="AlphaFoldDB" id="A0A9X4G697"/>
<name>A0A9X4G697_ACTEU</name>
<dbReference type="Proteomes" id="UP001142444">
    <property type="component" value="Unassembled WGS sequence"/>
</dbReference>
<keyword evidence="2" id="KW-1185">Reference proteome</keyword>
<evidence type="ECO:0000313" key="2">
    <source>
        <dbReference type="Proteomes" id="UP001142444"/>
    </source>
</evidence>
<reference evidence="1" key="1">
    <citation type="submission" date="2022-11" db="EMBL/GenBank/DDBJ databases">
        <authorList>
            <person name="Kamali M."/>
            <person name="Peak L."/>
            <person name="Go Y.Y."/>
            <person name="Balasuriya U.B.R."/>
            <person name="Carossino M."/>
        </authorList>
    </citation>
    <scope>NUCLEOTIDE SEQUENCE</scope>
    <source>
        <strain evidence="1">4524</strain>
    </source>
</reference>
<sequence>MKNCVVVVKKTALDLLCKNYPQFALRKWFDERTQQFRLDIEEYTRNRGFNVICYGMEKSDEVHFTYNGYPEFTHFFTYYRIEFSFSETEESVLNYPSLFGLTS</sequence>
<organism evidence="1 2">
    <name type="scientific">Actinobacillus equuli subsp. equuli</name>
    <dbReference type="NCBI Taxonomy" id="202947"/>
    <lineage>
        <taxon>Bacteria</taxon>
        <taxon>Pseudomonadati</taxon>
        <taxon>Pseudomonadota</taxon>
        <taxon>Gammaproteobacteria</taxon>
        <taxon>Pasteurellales</taxon>
        <taxon>Pasteurellaceae</taxon>
        <taxon>Actinobacillus</taxon>
    </lineage>
</organism>
<gene>
    <name evidence="1" type="ORF">OQ257_11660</name>
</gene>
<reference evidence="1" key="2">
    <citation type="journal article" date="2023" name="Pathogens">
        <title>Pathological Features and Genomic Characterization of an Actinobacillus equuli subsp. equuli Bearing Unique Virulence-Associated Genes from an Adult Horse with Pleuropneumonia.</title>
        <authorList>
            <person name="Kamali M."/>
            <person name="Carossino M."/>
            <person name="Del Piero F."/>
            <person name="Peak L."/>
            <person name="Mitchell M.S."/>
            <person name="Willette J."/>
            <person name="Baker R."/>
            <person name="Li F."/>
            <person name="Kenez A."/>
            <person name="Balasuriya U.B.R."/>
            <person name="Go Y.Y."/>
        </authorList>
    </citation>
    <scope>NUCLEOTIDE SEQUENCE</scope>
    <source>
        <strain evidence="1">4524</strain>
    </source>
</reference>
<dbReference type="EMBL" id="JAPHVQ010000033">
    <property type="protein sequence ID" value="MDE8035807.1"/>
    <property type="molecule type" value="Genomic_DNA"/>
</dbReference>
<comment type="caution">
    <text evidence="1">The sequence shown here is derived from an EMBL/GenBank/DDBJ whole genome shotgun (WGS) entry which is preliminary data.</text>
</comment>
<proteinExistence type="predicted"/>
<protein>
    <submittedName>
        <fullName evidence="1">Uncharacterized protein</fullName>
    </submittedName>
</protein>
<evidence type="ECO:0000313" key="1">
    <source>
        <dbReference type="EMBL" id="MDE8035807.1"/>
    </source>
</evidence>